<evidence type="ECO:0000313" key="3">
    <source>
        <dbReference type="Proteomes" id="UP000249218"/>
    </source>
</evidence>
<dbReference type="EMBL" id="KZ150088">
    <property type="protein sequence ID" value="PZC73744.1"/>
    <property type="molecule type" value="Genomic_DNA"/>
</dbReference>
<keyword evidence="3" id="KW-1185">Reference proteome</keyword>
<reference evidence="2 3" key="1">
    <citation type="journal article" date="2017" name="BMC Biol.">
        <title>Genomic innovations, transcriptional plasticity and gene loss underlying the evolution and divergence of two highly polyphagous and invasive Helicoverpa pest species.</title>
        <authorList>
            <person name="Pearce S.L."/>
            <person name="Clarke D.F."/>
            <person name="East P.D."/>
            <person name="Elfekih S."/>
            <person name="Gordon K.H."/>
            <person name="Jermiin L.S."/>
            <person name="McGaughran A."/>
            <person name="Oakeshott J.G."/>
            <person name="Papanikolaou A."/>
            <person name="Perera O.P."/>
            <person name="Rane R.V."/>
            <person name="Richards S."/>
            <person name="Tay W.T."/>
            <person name="Walsh T.K."/>
            <person name="Anderson A."/>
            <person name="Anderson C.J."/>
            <person name="Asgari S."/>
            <person name="Board P.G."/>
            <person name="Bretschneider A."/>
            <person name="Campbell P.M."/>
            <person name="Chertemps T."/>
            <person name="Christeller J.T."/>
            <person name="Coppin C.W."/>
            <person name="Downes S.J."/>
            <person name="Duan G."/>
            <person name="Farnsworth C.A."/>
            <person name="Good R.T."/>
            <person name="Han L.B."/>
            <person name="Han Y.C."/>
            <person name="Hatje K."/>
            <person name="Horne I."/>
            <person name="Huang Y.P."/>
            <person name="Hughes D.S."/>
            <person name="Jacquin-Joly E."/>
            <person name="James W."/>
            <person name="Jhangiani S."/>
            <person name="Kollmar M."/>
            <person name="Kuwar S.S."/>
            <person name="Li S."/>
            <person name="Liu N.Y."/>
            <person name="Maibeche M.T."/>
            <person name="Miller J.R."/>
            <person name="Montagne N."/>
            <person name="Perry T."/>
            <person name="Qu J."/>
            <person name="Song S.V."/>
            <person name="Sutton G.G."/>
            <person name="Vogel H."/>
            <person name="Walenz B.P."/>
            <person name="Xu W."/>
            <person name="Zhang H.J."/>
            <person name="Zou Z."/>
            <person name="Batterham P."/>
            <person name="Edwards O.R."/>
            <person name="Feyereisen R."/>
            <person name="Gibbs R.A."/>
            <person name="Heckel D.G."/>
            <person name="McGrath A."/>
            <person name="Robin C."/>
            <person name="Scherer S.E."/>
            <person name="Worley K.C."/>
            <person name="Wu Y.D."/>
        </authorList>
    </citation>
    <scope>NUCLEOTIDE SEQUENCE [LARGE SCALE GENOMIC DNA]</scope>
    <source>
        <strain evidence="2">Harm_GR_Male_#8</strain>
        <tissue evidence="2">Whole organism</tissue>
    </source>
</reference>
<proteinExistence type="predicted"/>
<dbReference type="GO" id="GO:0003676">
    <property type="term" value="F:nucleic acid binding"/>
    <property type="evidence" value="ECO:0007669"/>
    <property type="project" value="InterPro"/>
</dbReference>
<dbReference type="Proteomes" id="UP000249218">
    <property type="component" value="Unassembled WGS sequence"/>
</dbReference>
<feature type="region of interest" description="Disordered" evidence="1">
    <location>
        <begin position="75"/>
        <end position="94"/>
    </location>
</feature>
<accession>A0A2W1BJ83</accession>
<evidence type="ECO:0000256" key="1">
    <source>
        <dbReference type="SAM" id="MobiDB-lite"/>
    </source>
</evidence>
<gene>
    <name evidence="2" type="primary">HaOG208928</name>
    <name evidence="2" type="ORF">B5X24_HaOG208928</name>
</gene>
<dbReference type="InterPro" id="IPR036397">
    <property type="entry name" value="RNaseH_sf"/>
</dbReference>
<protein>
    <submittedName>
        <fullName evidence="2">Uncharacterized protein</fullName>
    </submittedName>
</protein>
<organism evidence="2 3">
    <name type="scientific">Helicoverpa armigera</name>
    <name type="common">Cotton bollworm</name>
    <name type="synonym">Heliothis armigera</name>
    <dbReference type="NCBI Taxonomy" id="29058"/>
    <lineage>
        <taxon>Eukaryota</taxon>
        <taxon>Metazoa</taxon>
        <taxon>Ecdysozoa</taxon>
        <taxon>Arthropoda</taxon>
        <taxon>Hexapoda</taxon>
        <taxon>Insecta</taxon>
        <taxon>Pterygota</taxon>
        <taxon>Neoptera</taxon>
        <taxon>Endopterygota</taxon>
        <taxon>Lepidoptera</taxon>
        <taxon>Glossata</taxon>
        <taxon>Ditrysia</taxon>
        <taxon>Noctuoidea</taxon>
        <taxon>Noctuidae</taxon>
        <taxon>Heliothinae</taxon>
        <taxon>Helicoverpa</taxon>
    </lineage>
</organism>
<dbReference type="AlphaFoldDB" id="A0A2W1BJ83"/>
<evidence type="ECO:0000313" key="2">
    <source>
        <dbReference type="EMBL" id="PZC73744.1"/>
    </source>
</evidence>
<dbReference type="Gene3D" id="3.30.420.10">
    <property type="entry name" value="Ribonuclease H-like superfamily/Ribonuclease H"/>
    <property type="match status" value="1"/>
</dbReference>
<name>A0A2W1BJ83_HELAM</name>
<sequence length="94" mass="10536">MGCAEKTCSSPAPTHLEAVQSAVEEEWNGKPQEFIIKLIRSMKNRLRAVIELEGVTLNINKKNIALFRRTRRLAPPGDIRPQEAARSAHALHSH</sequence>